<keyword evidence="3" id="KW-0813">Transport</keyword>
<evidence type="ECO:0000313" key="7">
    <source>
        <dbReference type="Proteomes" id="UP000641803"/>
    </source>
</evidence>
<feature type="domain" description="Fe/B12 periplasmic-binding" evidence="5">
    <location>
        <begin position="90"/>
        <end position="343"/>
    </location>
</feature>
<name>A0ABR8RTY9_9CELL</name>
<protein>
    <submittedName>
        <fullName evidence="6">ABC transporter substrate-binding protein</fullName>
    </submittedName>
</protein>
<dbReference type="InterPro" id="IPR006311">
    <property type="entry name" value="TAT_signal"/>
</dbReference>
<dbReference type="SUPFAM" id="SSF53807">
    <property type="entry name" value="Helical backbone' metal receptor"/>
    <property type="match status" value="1"/>
</dbReference>
<comment type="caution">
    <text evidence="6">The sequence shown here is derived from an EMBL/GenBank/DDBJ whole genome shotgun (WGS) entry which is preliminary data.</text>
</comment>
<evidence type="ECO:0000256" key="4">
    <source>
        <dbReference type="ARBA" id="ARBA00022729"/>
    </source>
</evidence>
<dbReference type="RefSeq" id="WP_191796566.1">
    <property type="nucleotide sequence ID" value="NZ_JACSQQ010000020.1"/>
</dbReference>
<dbReference type="EMBL" id="JACSQQ010000020">
    <property type="protein sequence ID" value="MBD7951251.1"/>
    <property type="molecule type" value="Genomic_DNA"/>
</dbReference>
<accession>A0ABR8RTY9</accession>
<evidence type="ECO:0000256" key="3">
    <source>
        <dbReference type="ARBA" id="ARBA00022448"/>
    </source>
</evidence>
<reference evidence="6 7" key="1">
    <citation type="submission" date="2020-08" db="EMBL/GenBank/DDBJ databases">
        <title>A Genomic Blueprint of the Chicken Gut Microbiome.</title>
        <authorList>
            <person name="Gilroy R."/>
            <person name="Ravi A."/>
            <person name="Getino M."/>
            <person name="Pursley I."/>
            <person name="Horton D.L."/>
            <person name="Alikhan N.-F."/>
            <person name="Baker D."/>
            <person name="Gharbi K."/>
            <person name="Hall N."/>
            <person name="Watson M."/>
            <person name="Adriaenssens E.M."/>
            <person name="Foster-Nyarko E."/>
            <person name="Jarju S."/>
            <person name="Secka A."/>
            <person name="Antonio M."/>
            <person name="Oren A."/>
            <person name="Chaudhuri R."/>
            <person name="La Ragione R.M."/>
            <person name="Hildebrand F."/>
            <person name="Pallen M.J."/>
        </authorList>
    </citation>
    <scope>NUCLEOTIDE SEQUENCE [LARGE SCALE GENOMIC DNA]</scope>
    <source>
        <strain evidence="6 7">Sa4CUA1</strain>
    </source>
</reference>
<dbReference type="PROSITE" id="PS51318">
    <property type="entry name" value="TAT"/>
    <property type="match status" value="1"/>
</dbReference>
<organism evidence="6 7">
    <name type="scientific">Oerskovia rustica</name>
    <dbReference type="NCBI Taxonomy" id="2762237"/>
    <lineage>
        <taxon>Bacteria</taxon>
        <taxon>Bacillati</taxon>
        <taxon>Actinomycetota</taxon>
        <taxon>Actinomycetes</taxon>
        <taxon>Micrococcales</taxon>
        <taxon>Cellulomonadaceae</taxon>
        <taxon>Oerskovia</taxon>
    </lineage>
</organism>
<dbReference type="Proteomes" id="UP000641803">
    <property type="component" value="Unassembled WGS sequence"/>
</dbReference>
<gene>
    <name evidence="6" type="ORF">H9652_12650</name>
</gene>
<proteinExistence type="inferred from homology"/>
<evidence type="ECO:0000313" key="6">
    <source>
        <dbReference type="EMBL" id="MBD7951251.1"/>
    </source>
</evidence>
<evidence type="ECO:0000256" key="2">
    <source>
        <dbReference type="ARBA" id="ARBA00008814"/>
    </source>
</evidence>
<evidence type="ECO:0000259" key="5">
    <source>
        <dbReference type="PROSITE" id="PS50983"/>
    </source>
</evidence>
<dbReference type="PANTHER" id="PTHR30532">
    <property type="entry name" value="IRON III DICITRATE-BINDING PERIPLASMIC PROTEIN"/>
    <property type="match status" value="1"/>
</dbReference>
<dbReference type="Gene3D" id="3.40.50.1980">
    <property type="entry name" value="Nitrogenase molybdenum iron protein domain"/>
    <property type="match status" value="2"/>
</dbReference>
<keyword evidence="4" id="KW-0732">Signal</keyword>
<dbReference type="InterPro" id="IPR051313">
    <property type="entry name" value="Bact_iron-sidero_bind"/>
</dbReference>
<dbReference type="PROSITE" id="PS50983">
    <property type="entry name" value="FE_B12_PBP"/>
    <property type="match status" value="1"/>
</dbReference>
<dbReference type="InterPro" id="IPR002491">
    <property type="entry name" value="ABC_transptr_periplasmic_BD"/>
</dbReference>
<comment type="subcellular location">
    <subcellularLocation>
        <location evidence="1">Cell envelope</location>
    </subcellularLocation>
</comment>
<sequence length="343" mass="36706">MTLVLPARPDASDVTSLVAERPPVAEEHWQRIVAAITRRDFLIGAGALTVAGILAACGDGQAGSGSAAGGETQPFEHDGYRTDLPLHPERVVVLEARAGLEFALLAGLPIVATEWSDESHLMEHLPQGVERLGGSNIEPNAESILSHSPDMLVVGAGWWNYYQENELLAEGIAPVLVVGDDDPDWKASLRRQLAAFGREQQATEAIDAYDATVADVAAEIAPLVADRKVVIAGADEEGFWIQEPDSFCSGIARDVGMDLVLPEAGQSNGSVSRYSFENLDVFHGADLIVLQNPDDPATTNPAWQAVPAVQAGRVAELRYDRNFGLALTAQVFAEDLREAARLL</sequence>
<dbReference type="PANTHER" id="PTHR30532:SF1">
    <property type="entry name" value="IRON(3+)-HYDROXAMATE-BINDING PROTEIN FHUD"/>
    <property type="match status" value="1"/>
</dbReference>
<keyword evidence="7" id="KW-1185">Reference proteome</keyword>
<dbReference type="Pfam" id="PF01497">
    <property type="entry name" value="Peripla_BP_2"/>
    <property type="match status" value="1"/>
</dbReference>
<evidence type="ECO:0000256" key="1">
    <source>
        <dbReference type="ARBA" id="ARBA00004196"/>
    </source>
</evidence>
<comment type="similarity">
    <text evidence="2">Belongs to the bacterial solute-binding protein 8 family.</text>
</comment>